<dbReference type="RefSeq" id="WP_145062427.1">
    <property type="nucleotide sequence ID" value="NZ_CP036287.1"/>
</dbReference>
<dbReference type="PANTHER" id="PTHR11877">
    <property type="entry name" value="HYDROXYMETHYLGLUTARYL-COA SYNTHASE"/>
    <property type="match status" value="1"/>
</dbReference>
<dbReference type="Pfam" id="PF02797">
    <property type="entry name" value="Chal_sti_synt_C"/>
    <property type="match status" value="1"/>
</dbReference>
<keyword evidence="6" id="KW-0012">Acyltransferase</keyword>
<dbReference type="InterPro" id="IPR012328">
    <property type="entry name" value="Chalcone/stilbene_synt_C"/>
</dbReference>
<dbReference type="InterPro" id="IPR001099">
    <property type="entry name" value="Chalcone/stilbene_synt_N"/>
</dbReference>
<dbReference type="SUPFAM" id="SSF53901">
    <property type="entry name" value="Thiolase-like"/>
    <property type="match status" value="2"/>
</dbReference>
<keyword evidence="7" id="KW-1185">Reference proteome</keyword>
<evidence type="ECO:0000256" key="3">
    <source>
        <dbReference type="PIRSR" id="PIRSR000451-1"/>
    </source>
</evidence>
<organism evidence="6 7">
    <name type="scientific">Engelhardtia mirabilis</name>
    <dbReference type="NCBI Taxonomy" id="2528011"/>
    <lineage>
        <taxon>Bacteria</taxon>
        <taxon>Pseudomonadati</taxon>
        <taxon>Planctomycetota</taxon>
        <taxon>Planctomycetia</taxon>
        <taxon>Planctomycetia incertae sedis</taxon>
        <taxon>Engelhardtia</taxon>
    </lineage>
</organism>
<evidence type="ECO:0000259" key="5">
    <source>
        <dbReference type="Pfam" id="PF02797"/>
    </source>
</evidence>
<dbReference type="KEGG" id="pbap:Pla133_06920"/>
<dbReference type="CDD" id="cd00831">
    <property type="entry name" value="CHS_like"/>
    <property type="match status" value="1"/>
</dbReference>
<feature type="domain" description="Chalcone/stilbene synthase N-terminal" evidence="4">
    <location>
        <begin position="5"/>
        <end position="218"/>
    </location>
</feature>
<dbReference type="GO" id="GO:0016747">
    <property type="term" value="F:acyltransferase activity, transferring groups other than amino-acyl groups"/>
    <property type="evidence" value="ECO:0007669"/>
    <property type="project" value="InterPro"/>
</dbReference>
<evidence type="ECO:0000256" key="2">
    <source>
        <dbReference type="ARBA" id="ARBA00022679"/>
    </source>
</evidence>
<gene>
    <name evidence="6" type="ORF">Pla133_06920</name>
</gene>
<dbReference type="InterPro" id="IPR011141">
    <property type="entry name" value="Polyketide_synthase_type-III"/>
</dbReference>
<dbReference type="InterPro" id="IPR016039">
    <property type="entry name" value="Thiolase-like"/>
</dbReference>
<dbReference type="PIRSF" id="PIRSF000451">
    <property type="entry name" value="PKS_III"/>
    <property type="match status" value="1"/>
</dbReference>
<evidence type="ECO:0000256" key="1">
    <source>
        <dbReference type="ARBA" id="ARBA00005531"/>
    </source>
</evidence>
<proteinExistence type="inferred from homology"/>
<keyword evidence="2 6" id="KW-0808">Transferase</keyword>
<dbReference type="Proteomes" id="UP000316921">
    <property type="component" value="Chromosome"/>
</dbReference>
<name>A0A518BF69_9BACT</name>
<dbReference type="Pfam" id="PF00195">
    <property type="entry name" value="Chal_sti_synt_N"/>
    <property type="match status" value="1"/>
</dbReference>
<dbReference type="EMBL" id="CP036287">
    <property type="protein sequence ID" value="QDU65627.1"/>
    <property type="molecule type" value="Genomic_DNA"/>
</dbReference>
<reference evidence="6 7" key="1">
    <citation type="submission" date="2019-02" db="EMBL/GenBank/DDBJ databases">
        <title>Deep-cultivation of Planctomycetes and their phenomic and genomic characterization uncovers novel biology.</title>
        <authorList>
            <person name="Wiegand S."/>
            <person name="Jogler M."/>
            <person name="Boedeker C."/>
            <person name="Pinto D."/>
            <person name="Vollmers J."/>
            <person name="Rivas-Marin E."/>
            <person name="Kohn T."/>
            <person name="Peeters S.H."/>
            <person name="Heuer A."/>
            <person name="Rast P."/>
            <person name="Oberbeckmann S."/>
            <person name="Bunk B."/>
            <person name="Jeske O."/>
            <person name="Meyerdierks A."/>
            <person name="Storesund J.E."/>
            <person name="Kallscheuer N."/>
            <person name="Luecker S."/>
            <person name="Lage O.M."/>
            <person name="Pohl T."/>
            <person name="Merkel B.J."/>
            <person name="Hornburger P."/>
            <person name="Mueller R.-W."/>
            <person name="Bruemmer F."/>
            <person name="Labrenz M."/>
            <person name="Spormann A.M."/>
            <person name="Op den Camp H."/>
            <person name="Overmann J."/>
            <person name="Amann R."/>
            <person name="Jetten M.S.M."/>
            <person name="Mascher T."/>
            <person name="Medema M.H."/>
            <person name="Devos D.P."/>
            <person name="Kaster A.-K."/>
            <person name="Ovreas L."/>
            <person name="Rohde M."/>
            <person name="Galperin M.Y."/>
            <person name="Jogler C."/>
        </authorList>
    </citation>
    <scope>NUCLEOTIDE SEQUENCE [LARGE SCALE GENOMIC DNA]</scope>
    <source>
        <strain evidence="6 7">Pla133</strain>
    </source>
</reference>
<comment type="similarity">
    <text evidence="1">Belongs to the thiolase-like superfamily. Chalcone/stilbene synthases family.</text>
</comment>
<dbReference type="GO" id="GO:0030639">
    <property type="term" value="P:polyketide biosynthetic process"/>
    <property type="evidence" value="ECO:0007669"/>
    <property type="project" value="TreeGrafter"/>
</dbReference>
<dbReference type="AlphaFoldDB" id="A0A518BF69"/>
<evidence type="ECO:0000313" key="7">
    <source>
        <dbReference type="Proteomes" id="UP000316921"/>
    </source>
</evidence>
<accession>A0A518BF69</accession>
<sequence>MTTHMIGVGTALPPVAVPQARAAEMLGELLPEGDRRARSAAALFRRTGVRSRHSVLAEVDGAGKVHQTFFPLRDPLGPGTAARMSAYCELAPGLAAEAARAALADAGPEAGQAASITHLVTVSCTGFGAPGVDRRLIDDLGLSPSVERTNVGFMGCHGALNGLRVARAFVEADPRARVLLVAVELSSLHVQPGGGEGQVVANALFADGAAALVLGSEPAGRAWPVRACGSRLFPASEALMSWQVGDHGFDISLSAQVPDAIEGALMPWFGEWLGESGLRVEDVASWAVHPGGPRIVDSVQSVLGLAADDVEVSREILAELGNMSSPTVLFILKRLMERGARRPCVAMAFGPGLFAEVALFV</sequence>
<protein>
    <submittedName>
        <fullName evidence="6">Alpha-pyrone synthesis polyketide synthase-like Pks18</fullName>
        <ecNumber evidence="6">2.3.1.-</ecNumber>
    </submittedName>
</protein>
<evidence type="ECO:0000259" key="4">
    <source>
        <dbReference type="Pfam" id="PF00195"/>
    </source>
</evidence>
<evidence type="ECO:0000313" key="6">
    <source>
        <dbReference type="EMBL" id="QDU65627.1"/>
    </source>
</evidence>
<dbReference type="PANTHER" id="PTHR11877:SF46">
    <property type="entry name" value="TYPE III POLYKETIDE SYNTHASE A"/>
    <property type="match status" value="1"/>
</dbReference>
<feature type="active site" description="Acyl-thioester intermediate" evidence="3">
    <location>
        <position position="156"/>
    </location>
</feature>
<dbReference type="EC" id="2.3.1.-" evidence="6"/>
<dbReference type="Gene3D" id="3.40.47.10">
    <property type="match status" value="2"/>
</dbReference>
<feature type="domain" description="Chalcone/stilbene synthase C-terminal" evidence="5">
    <location>
        <begin position="231"/>
        <end position="357"/>
    </location>
</feature>